<keyword evidence="5" id="KW-0539">Nucleus</keyword>
<feature type="region of interest" description="Disordered" evidence="6">
    <location>
        <begin position="184"/>
        <end position="228"/>
    </location>
</feature>
<dbReference type="GO" id="GO:0005634">
    <property type="term" value="C:nucleus"/>
    <property type="evidence" value="ECO:0007669"/>
    <property type="project" value="UniProtKB-SubCell"/>
</dbReference>
<feature type="region of interest" description="Disordered" evidence="6">
    <location>
        <begin position="117"/>
        <end position="138"/>
    </location>
</feature>
<name>A0A803M7H7_CHEQI</name>
<dbReference type="PANTHER" id="PTHR32096">
    <property type="entry name" value="WRKY TRANSCRIPTION FACTOR 30-RELATED-RELATED"/>
    <property type="match status" value="1"/>
</dbReference>
<evidence type="ECO:0000313" key="8">
    <source>
        <dbReference type="EnsemblPlants" id="AUR62024642-RA:cds"/>
    </source>
</evidence>
<dbReference type="InterPro" id="IPR003657">
    <property type="entry name" value="WRKY_dom"/>
</dbReference>
<evidence type="ECO:0000256" key="5">
    <source>
        <dbReference type="ARBA" id="ARBA00023242"/>
    </source>
</evidence>
<dbReference type="FunFam" id="2.20.25.80:FF:000004">
    <property type="entry name" value="WRKY transcription factor 65"/>
    <property type="match status" value="1"/>
</dbReference>
<dbReference type="InterPro" id="IPR036576">
    <property type="entry name" value="WRKY_dom_sf"/>
</dbReference>
<dbReference type="GO" id="GO:0003700">
    <property type="term" value="F:DNA-binding transcription factor activity"/>
    <property type="evidence" value="ECO:0007669"/>
    <property type="project" value="InterPro"/>
</dbReference>
<organism evidence="8 9">
    <name type="scientific">Chenopodium quinoa</name>
    <name type="common">Quinoa</name>
    <dbReference type="NCBI Taxonomy" id="63459"/>
    <lineage>
        <taxon>Eukaryota</taxon>
        <taxon>Viridiplantae</taxon>
        <taxon>Streptophyta</taxon>
        <taxon>Embryophyta</taxon>
        <taxon>Tracheophyta</taxon>
        <taxon>Spermatophyta</taxon>
        <taxon>Magnoliopsida</taxon>
        <taxon>eudicotyledons</taxon>
        <taxon>Gunneridae</taxon>
        <taxon>Pentapetalae</taxon>
        <taxon>Caryophyllales</taxon>
        <taxon>Chenopodiaceae</taxon>
        <taxon>Chenopodioideae</taxon>
        <taxon>Atripliceae</taxon>
        <taxon>Chenopodium</taxon>
    </lineage>
</organism>
<dbReference type="EnsemblPlants" id="AUR62024642-RA">
    <property type="protein sequence ID" value="AUR62024642-RA:cds"/>
    <property type="gene ID" value="AUR62024642"/>
</dbReference>
<dbReference type="PROSITE" id="PS50811">
    <property type="entry name" value="WRKY"/>
    <property type="match status" value="1"/>
</dbReference>
<dbReference type="InterPro" id="IPR044810">
    <property type="entry name" value="WRKY_plant"/>
</dbReference>
<dbReference type="GO" id="GO:0000976">
    <property type="term" value="F:transcription cis-regulatory region binding"/>
    <property type="evidence" value="ECO:0007669"/>
    <property type="project" value="TreeGrafter"/>
</dbReference>
<comment type="subcellular location">
    <subcellularLocation>
        <location evidence="1">Nucleus</location>
    </subcellularLocation>
</comment>
<reference evidence="8" key="2">
    <citation type="submission" date="2021-03" db="UniProtKB">
        <authorList>
            <consortium name="EnsemblPlants"/>
        </authorList>
    </citation>
    <scope>IDENTIFICATION</scope>
</reference>
<dbReference type="AlphaFoldDB" id="A0A803M7H7"/>
<dbReference type="Proteomes" id="UP000596660">
    <property type="component" value="Unplaced"/>
</dbReference>
<keyword evidence="9" id="KW-1185">Reference proteome</keyword>
<dbReference type="Pfam" id="PF03106">
    <property type="entry name" value="WRKY"/>
    <property type="match status" value="1"/>
</dbReference>
<reference evidence="8" key="1">
    <citation type="journal article" date="2017" name="Nature">
        <title>The genome of Chenopodium quinoa.</title>
        <authorList>
            <person name="Jarvis D.E."/>
            <person name="Ho Y.S."/>
            <person name="Lightfoot D.J."/>
            <person name="Schmoeckel S.M."/>
            <person name="Li B."/>
            <person name="Borm T.J.A."/>
            <person name="Ohyanagi H."/>
            <person name="Mineta K."/>
            <person name="Michell C.T."/>
            <person name="Saber N."/>
            <person name="Kharbatia N.M."/>
            <person name="Rupper R.R."/>
            <person name="Sharp A.R."/>
            <person name="Dally N."/>
            <person name="Boughton B.A."/>
            <person name="Woo Y.H."/>
            <person name="Gao G."/>
            <person name="Schijlen E.G.W.M."/>
            <person name="Guo X."/>
            <person name="Momin A.A."/>
            <person name="Negrao S."/>
            <person name="Al-Babili S."/>
            <person name="Gehring C."/>
            <person name="Roessner U."/>
            <person name="Jung C."/>
            <person name="Murphy K."/>
            <person name="Arold S.T."/>
            <person name="Gojobori T."/>
            <person name="van der Linden C.G."/>
            <person name="van Loo E.N."/>
            <person name="Jellen E.N."/>
            <person name="Maughan P.J."/>
            <person name="Tester M."/>
        </authorList>
    </citation>
    <scope>NUCLEOTIDE SEQUENCE [LARGE SCALE GENOMIC DNA]</scope>
    <source>
        <strain evidence="8">cv. PI 614886</strain>
    </source>
</reference>
<proteinExistence type="predicted"/>
<evidence type="ECO:0000256" key="3">
    <source>
        <dbReference type="ARBA" id="ARBA00023125"/>
    </source>
</evidence>
<protein>
    <recommendedName>
        <fullName evidence="7">WRKY domain-containing protein</fullName>
    </recommendedName>
</protein>
<dbReference type="SMART" id="SM00774">
    <property type="entry name" value="WRKY"/>
    <property type="match status" value="1"/>
</dbReference>
<feature type="compositionally biased region" description="Basic and acidic residues" evidence="6">
    <location>
        <begin position="197"/>
        <end position="219"/>
    </location>
</feature>
<dbReference type="Gene3D" id="2.20.25.80">
    <property type="entry name" value="WRKY domain"/>
    <property type="match status" value="1"/>
</dbReference>
<evidence type="ECO:0000259" key="7">
    <source>
        <dbReference type="PROSITE" id="PS50811"/>
    </source>
</evidence>
<feature type="compositionally biased region" description="Polar residues" evidence="6">
    <location>
        <begin position="184"/>
        <end position="193"/>
    </location>
</feature>
<sequence length="424" mass="48027">MDLSSPNPAPSTPALIVASIPSPTHTCKVHRKIHAACTRGLKIGPGSSLIRLIRPVKACINAAKLITDTRACRMFGLVFRKREKTRDFGGEIEANDKRKLEDDEKIVVKVKIEAKKGDAQQKNNGPPSDSWSWRKYGQKPIKGSPYPRGYYRCSTIKGCSAKKQVERCKEDASILVITYTSAHNHPSSHYQNTPKKKAQDKAQAHVSEAHSSPKNEKPSNKKNNVEINPCDEGHQVLRFQYSGKDTDIVVQDVDKVNLVDLIIEYWEIAEREQTTMTKHPEFTYIHKMKHVELKNDMALMKMFVDLPGRDLIYIWVGELQKSTPIVEIAQSLKGSRRMNATESSDHIQPQPTLDQSNEPRLTKKQEIETLKQAEVTFDMAPPRSPININELIVDNMEYWNNIEIAARAPTQKQKKAQSKKKNAM</sequence>
<keyword evidence="4" id="KW-0804">Transcription</keyword>
<evidence type="ECO:0000256" key="2">
    <source>
        <dbReference type="ARBA" id="ARBA00023015"/>
    </source>
</evidence>
<dbReference type="SUPFAM" id="SSF118290">
    <property type="entry name" value="WRKY DNA-binding domain"/>
    <property type="match status" value="1"/>
</dbReference>
<evidence type="ECO:0000256" key="6">
    <source>
        <dbReference type="SAM" id="MobiDB-lite"/>
    </source>
</evidence>
<evidence type="ECO:0000256" key="1">
    <source>
        <dbReference type="ARBA" id="ARBA00004123"/>
    </source>
</evidence>
<accession>A0A803M7H7</accession>
<evidence type="ECO:0000256" key="4">
    <source>
        <dbReference type="ARBA" id="ARBA00023163"/>
    </source>
</evidence>
<feature type="compositionally biased region" description="Polar residues" evidence="6">
    <location>
        <begin position="338"/>
        <end position="359"/>
    </location>
</feature>
<feature type="compositionally biased region" description="Polar residues" evidence="6">
    <location>
        <begin position="120"/>
        <end position="131"/>
    </location>
</feature>
<dbReference type="PANTHER" id="PTHR32096:SF18">
    <property type="entry name" value="DISEASE RESISTANCE PROTEIN RRS1B-RELATED"/>
    <property type="match status" value="1"/>
</dbReference>
<dbReference type="Gramene" id="AUR62024642-RA">
    <property type="protein sequence ID" value="AUR62024642-RA:cds"/>
    <property type="gene ID" value="AUR62024642"/>
</dbReference>
<keyword evidence="2" id="KW-0805">Transcription regulation</keyword>
<keyword evidence="3" id="KW-0238">DNA-binding</keyword>
<evidence type="ECO:0000313" key="9">
    <source>
        <dbReference type="Proteomes" id="UP000596660"/>
    </source>
</evidence>
<feature type="region of interest" description="Disordered" evidence="6">
    <location>
        <begin position="336"/>
        <end position="360"/>
    </location>
</feature>
<feature type="domain" description="WRKY" evidence="7">
    <location>
        <begin position="128"/>
        <end position="188"/>
    </location>
</feature>